<evidence type="ECO:0000256" key="3">
    <source>
        <dbReference type="ARBA" id="ARBA00017945"/>
    </source>
</evidence>
<dbReference type="InterPro" id="IPR036249">
    <property type="entry name" value="Thioredoxin-like_sf"/>
</dbReference>
<dbReference type="Pfam" id="PF00462">
    <property type="entry name" value="Glutaredoxin"/>
    <property type="match status" value="1"/>
</dbReference>
<dbReference type="CDD" id="cd02976">
    <property type="entry name" value="NrdH"/>
    <property type="match status" value="1"/>
</dbReference>
<organism evidence="9 10">
    <name type="scientific">Apilactobacillus timberlakei</name>
    <dbReference type="NCBI Taxonomy" id="2008380"/>
    <lineage>
        <taxon>Bacteria</taxon>
        <taxon>Bacillati</taxon>
        <taxon>Bacillota</taxon>
        <taxon>Bacilli</taxon>
        <taxon>Lactobacillales</taxon>
        <taxon>Lactobacillaceae</taxon>
        <taxon>Apilactobacillus</taxon>
    </lineage>
</organism>
<evidence type="ECO:0000313" key="9">
    <source>
        <dbReference type="EMBL" id="TPR13367.1"/>
    </source>
</evidence>
<evidence type="ECO:0000256" key="2">
    <source>
        <dbReference type="ARBA" id="ARBA00007787"/>
    </source>
</evidence>
<sequence length="75" mass="8720">MEKVTVYSKNNCMQCKMTKRFLGEHNIEFIERNINEQPEYVDYLKEKGFMSLPVVEAEGMNAISGFRPDQLSQLA</sequence>
<keyword evidence="6" id="KW-1015">Disulfide bond</keyword>
<name>A0ABY2YRS3_9LACO</name>
<proteinExistence type="inferred from homology"/>
<comment type="similarity">
    <text evidence="2">Belongs to the glutaredoxin family.</text>
</comment>
<comment type="caution">
    <text evidence="9">The sequence shown here is derived from an EMBL/GenBank/DDBJ whole genome shotgun (WGS) entry which is preliminary data.</text>
</comment>
<dbReference type="PANTHER" id="PTHR34386:SF1">
    <property type="entry name" value="GLUTAREDOXIN-LIKE PROTEIN NRDH"/>
    <property type="match status" value="1"/>
</dbReference>
<dbReference type="EMBL" id="QUAM01000004">
    <property type="protein sequence ID" value="TPR13367.1"/>
    <property type="molecule type" value="Genomic_DNA"/>
</dbReference>
<evidence type="ECO:0000259" key="8">
    <source>
        <dbReference type="Pfam" id="PF00462"/>
    </source>
</evidence>
<evidence type="ECO:0000313" key="10">
    <source>
        <dbReference type="Proteomes" id="UP000767392"/>
    </source>
</evidence>
<keyword evidence="5" id="KW-0249">Electron transport</keyword>
<dbReference type="InterPro" id="IPR051548">
    <property type="entry name" value="Grx-like_ET"/>
</dbReference>
<reference evidence="9 10" key="1">
    <citation type="submission" date="2018-08" db="EMBL/GenBank/DDBJ databases">
        <title>Comparative genomics of wild bee and flower associated Lactobacillus reveals potential adaptation to the bee host.</title>
        <authorList>
            <person name="Vuong H.Q."/>
            <person name="Mcfrederick Q.S."/>
        </authorList>
    </citation>
    <scope>NUCLEOTIDE SEQUENCE [LARGE SCALE GENOMIC DNA]</scope>
    <source>
        <strain evidence="9 10">HV_04</strain>
    </source>
</reference>
<accession>A0ABY2YRS3</accession>
<gene>
    <name evidence="9" type="ORF">DY048_05520</name>
</gene>
<dbReference type="PROSITE" id="PS51354">
    <property type="entry name" value="GLUTAREDOXIN_2"/>
    <property type="match status" value="1"/>
</dbReference>
<keyword evidence="4" id="KW-0813">Transport</keyword>
<keyword evidence="7" id="KW-0676">Redox-active center</keyword>
<dbReference type="RefSeq" id="WP_105988130.1">
    <property type="nucleotide sequence ID" value="NZ_POST01000004.1"/>
</dbReference>
<dbReference type="InterPro" id="IPR002109">
    <property type="entry name" value="Glutaredoxin"/>
</dbReference>
<dbReference type="SUPFAM" id="SSF52833">
    <property type="entry name" value="Thioredoxin-like"/>
    <property type="match status" value="1"/>
</dbReference>
<feature type="domain" description="Glutaredoxin" evidence="8">
    <location>
        <begin position="4"/>
        <end position="58"/>
    </location>
</feature>
<dbReference type="PANTHER" id="PTHR34386">
    <property type="entry name" value="GLUTAREDOXIN"/>
    <property type="match status" value="1"/>
</dbReference>
<dbReference type="Proteomes" id="UP000767392">
    <property type="component" value="Unassembled WGS sequence"/>
</dbReference>
<comment type="function">
    <text evidence="1">Electron transport system for the ribonucleotide reductase system NrdEF.</text>
</comment>
<evidence type="ECO:0000256" key="7">
    <source>
        <dbReference type="ARBA" id="ARBA00023284"/>
    </source>
</evidence>
<dbReference type="NCBIfam" id="TIGR02194">
    <property type="entry name" value="GlrX_NrdH"/>
    <property type="match status" value="1"/>
</dbReference>
<evidence type="ECO:0000256" key="6">
    <source>
        <dbReference type="ARBA" id="ARBA00023157"/>
    </source>
</evidence>
<evidence type="ECO:0000256" key="5">
    <source>
        <dbReference type="ARBA" id="ARBA00022982"/>
    </source>
</evidence>
<protein>
    <recommendedName>
        <fullName evidence="3">Glutaredoxin-like protein NrdH</fullName>
    </recommendedName>
</protein>
<keyword evidence="10" id="KW-1185">Reference proteome</keyword>
<dbReference type="Gene3D" id="3.40.30.10">
    <property type="entry name" value="Glutaredoxin"/>
    <property type="match status" value="1"/>
</dbReference>
<evidence type="ECO:0000256" key="4">
    <source>
        <dbReference type="ARBA" id="ARBA00022448"/>
    </source>
</evidence>
<dbReference type="InterPro" id="IPR011909">
    <property type="entry name" value="GlrX_NrdH"/>
</dbReference>
<evidence type="ECO:0000256" key="1">
    <source>
        <dbReference type="ARBA" id="ARBA00002292"/>
    </source>
</evidence>